<feature type="region of interest" description="Disordered" evidence="1">
    <location>
        <begin position="333"/>
        <end position="377"/>
    </location>
</feature>
<protein>
    <submittedName>
        <fullName evidence="2">Uncharacterized protein</fullName>
    </submittedName>
</protein>
<reference evidence="2 3" key="1">
    <citation type="submission" date="2024-01" db="EMBL/GenBank/DDBJ databases">
        <title>A draft genome for the cacao thread blight pathogen Marasmiellus scandens.</title>
        <authorList>
            <person name="Baruah I.K."/>
            <person name="Leung J."/>
            <person name="Bukari Y."/>
            <person name="Amoako-Attah I."/>
            <person name="Meinhardt L.W."/>
            <person name="Bailey B.A."/>
            <person name="Cohen S.P."/>
        </authorList>
    </citation>
    <scope>NUCLEOTIDE SEQUENCE [LARGE SCALE GENOMIC DNA]</scope>
    <source>
        <strain evidence="2 3">GH-19</strain>
    </source>
</reference>
<feature type="region of interest" description="Disordered" evidence="1">
    <location>
        <begin position="1"/>
        <end position="42"/>
    </location>
</feature>
<dbReference type="Proteomes" id="UP001498398">
    <property type="component" value="Unassembled WGS sequence"/>
</dbReference>
<proteinExistence type="predicted"/>
<evidence type="ECO:0000256" key="1">
    <source>
        <dbReference type="SAM" id="MobiDB-lite"/>
    </source>
</evidence>
<comment type="caution">
    <text evidence="2">The sequence shown here is derived from an EMBL/GenBank/DDBJ whole genome shotgun (WGS) entry which is preliminary data.</text>
</comment>
<gene>
    <name evidence="2" type="ORF">VKT23_016606</name>
</gene>
<keyword evidence="3" id="KW-1185">Reference proteome</keyword>
<feature type="compositionally biased region" description="Acidic residues" evidence="1">
    <location>
        <begin position="9"/>
        <end position="19"/>
    </location>
</feature>
<evidence type="ECO:0000313" key="3">
    <source>
        <dbReference type="Proteomes" id="UP001498398"/>
    </source>
</evidence>
<dbReference type="EMBL" id="JBANRG010000063">
    <property type="protein sequence ID" value="KAK7441359.1"/>
    <property type="molecule type" value="Genomic_DNA"/>
</dbReference>
<organism evidence="2 3">
    <name type="scientific">Marasmiellus scandens</name>
    <dbReference type="NCBI Taxonomy" id="2682957"/>
    <lineage>
        <taxon>Eukaryota</taxon>
        <taxon>Fungi</taxon>
        <taxon>Dikarya</taxon>
        <taxon>Basidiomycota</taxon>
        <taxon>Agaricomycotina</taxon>
        <taxon>Agaricomycetes</taxon>
        <taxon>Agaricomycetidae</taxon>
        <taxon>Agaricales</taxon>
        <taxon>Marasmiineae</taxon>
        <taxon>Omphalotaceae</taxon>
        <taxon>Marasmiellus</taxon>
    </lineage>
</organism>
<evidence type="ECO:0000313" key="2">
    <source>
        <dbReference type="EMBL" id="KAK7441359.1"/>
    </source>
</evidence>
<name>A0ABR1IXS7_9AGAR</name>
<sequence>MVNPFIDDQAFESDDEYDADIVSRSGRGEEEGQAVWYDEDNPNVHDEDRLTHLDNTAPLGSQPQARHEALTDRLMAQYVEKRADSHPANRIGTTEEIDNTVLKYALYQEEQQIFWHVKCKTGSEMDLVFDIMLHAEDLLGAMPVESSLSDTPPSTEPVQDGEPKVVADELEKILGTEWSIKWTRLIDAAGLEPGDDDIHAALSAVNLRATNFLPTSVLQEADSSSLHPSTSSSASNPVNIPPVRTSAILSAFSVPTVSGFVYLEGHCDDKWLHWLMQCSTVFKKSDSKIWIEPVECGDIGILLDTPISSIQSMSWVRVKYGLYHGDCRTETDCPPTPPPKPTHPLIGDTTPIPSKPLNEQSGGKHKRTSEHPPQKLFHPQTFPGKLIEISEEIYESNLDEFRYGLVVQYYDSHSLSQQDIRMDTITCCFFGLSRDPLLNQVRLPVPDDWSFFAEEEVTAIVGFPETDGQRVNLNLDLPQSTSLKNGVIVDAGVQTCTVQFWDYDNFASEDTKISISVLNLRK</sequence>
<accession>A0ABR1IXS7</accession>